<dbReference type="KEGG" id="nga:Ngar_c06010"/>
<evidence type="ECO:0000313" key="2">
    <source>
        <dbReference type="Proteomes" id="UP000008037"/>
    </source>
</evidence>
<organism evidence="1 2">
    <name type="scientific">Nitrososphaera gargensis (strain Ga9.2)</name>
    <dbReference type="NCBI Taxonomy" id="1237085"/>
    <lineage>
        <taxon>Archaea</taxon>
        <taxon>Nitrososphaerota</taxon>
        <taxon>Nitrososphaeria</taxon>
        <taxon>Nitrososphaerales</taxon>
        <taxon>Nitrososphaeraceae</taxon>
        <taxon>Nitrososphaera</taxon>
    </lineage>
</organism>
<gene>
    <name evidence="1" type="ordered locus">Ngar_c06010</name>
</gene>
<dbReference type="HOGENOM" id="CLU_1369566_0_0_2"/>
<dbReference type="AlphaFoldDB" id="K0IM43"/>
<evidence type="ECO:0000313" key="1">
    <source>
        <dbReference type="EMBL" id="AFU57544.1"/>
    </source>
</evidence>
<dbReference type="EMBL" id="CP002408">
    <property type="protein sequence ID" value="AFU57544.1"/>
    <property type="molecule type" value="Genomic_DNA"/>
</dbReference>
<accession>K0IM43</accession>
<dbReference type="InParanoid" id="K0IM43"/>
<keyword evidence="2" id="KW-1185">Reference proteome</keyword>
<reference evidence="1 2" key="1">
    <citation type="journal article" date="2012" name="Environ. Microbiol.">
        <title>The genome of the ammonia-oxidizing Candidatus Nitrososphaera gargensis: insights into metabolic versatility and environmental adaptations.</title>
        <authorList>
            <person name="Spang A."/>
            <person name="Poehlein A."/>
            <person name="Offre P."/>
            <person name="Zumbragel S."/>
            <person name="Haider S."/>
            <person name="Rychlik N."/>
            <person name="Nowka B."/>
            <person name="Schmeisser C."/>
            <person name="Lebedeva E.V."/>
            <person name="Rattei T."/>
            <person name="Bohm C."/>
            <person name="Schmid M."/>
            <person name="Galushko A."/>
            <person name="Hatzenpichler R."/>
            <person name="Weinmaier T."/>
            <person name="Daniel R."/>
            <person name="Schleper C."/>
            <person name="Spieck E."/>
            <person name="Streit W."/>
            <person name="Wagner M."/>
        </authorList>
    </citation>
    <scope>NUCLEOTIDE SEQUENCE [LARGE SCALE GENOMIC DNA]</scope>
    <source>
        <strain evidence="2">Ga9.2</strain>
    </source>
</reference>
<dbReference type="OrthoDB" id="11761at2157"/>
<proteinExistence type="predicted"/>
<name>K0IM43_NITGG</name>
<dbReference type="RefSeq" id="WP_015018090.1">
    <property type="nucleotide sequence ID" value="NC_018719.1"/>
</dbReference>
<protein>
    <submittedName>
        <fullName evidence="1">Uncharacterized protein</fullName>
    </submittedName>
</protein>
<dbReference type="BioCyc" id="CNIT1237085:G1324-599-MONOMER"/>
<dbReference type="GeneID" id="13794996"/>
<dbReference type="Proteomes" id="UP000008037">
    <property type="component" value="Chromosome"/>
</dbReference>
<sequence>MMQRSIINFLTDVSGEEVQKVSTLVDTANDTIDRYFGIVTTFDVLICRGSWEMEVQIISRRKEASDGSIYSDTKFVGMTDYRLQEIVIRYDIAKYGHYLHELIHGVISKSHTHQLREGLAWYFTLKLTEDYRYVRPSYPSWVDEMYVYPIKRLAEIVGEEFLKDFAIGRASLDHETLPKDVQELFLPEEIFYAEKRHRK</sequence>